<feature type="region of interest" description="Disordered" evidence="10">
    <location>
        <begin position="695"/>
        <end position="753"/>
    </location>
</feature>
<dbReference type="OrthoDB" id="196264at2759"/>
<keyword evidence="3 9" id="KW-0812">Transmembrane</keyword>
<evidence type="ECO:0000256" key="11">
    <source>
        <dbReference type="SAM" id="Phobius"/>
    </source>
</evidence>
<dbReference type="GO" id="GO:0015385">
    <property type="term" value="F:sodium:proton antiporter activity"/>
    <property type="evidence" value="ECO:0007669"/>
    <property type="project" value="InterPro"/>
</dbReference>
<evidence type="ECO:0000256" key="3">
    <source>
        <dbReference type="ARBA" id="ARBA00022692"/>
    </source>
</evidence>
<feature type="region of interest" description="Disordered" evidence="10">
    <location>
        <begin position="578"/>
        <end position="677"/>
    </location>
</feature>
<gene>
    <name evidence="13" type="primary">NHX1_2</name>
    <name evidence="13" type="ORF">IWQ60_004407</name>
</gene>
<dbReference type="InterPro" id="IPR004709">
    <property type="entry name" value="NaH_exchanger"/>
</dbReference>
<dbReference type="AlphaFoldDB" id="A0A9W8A7V6"/>
<keyword evidence="8 9" id="KW-0739">Sodium transport</keyword>
<feature type="compositionally biased region" description="Low complexity" evidence="10">
    <location>
        <begin position="634"/>
        <end position="650"/>
    </location>
</feature>
<feature type="transmembrane region" description="Helical" evidence="11">
    <location>
        <begin position="118"/>
        <end position="139"/>
    </location>
</feature>
<dbReference type="GO" id="GO:0015386">
    <property type="term" value="F:potassium:proton antiporter activity"/>
    <property type="evidence" value="ECO:0007669"/>
    <property type="project" value="TreeGrafter"/>
</dbReference>
<evidence type="ECO:0000256" key="10">
    <source>
        <dbReference type="SAM" id="MobiDB-lite"/>
    </source>
</evidence>
<dbReference type="InterPro" id="IPR018422">
    <property type="entry name" value="Cation/H_exchanger_CPA1"/>
</dbReference>
<organism evidence="13 14">
    <name type="scientific">Tieghemiomyces parasiticus</name>
    <dbReference type="NCBI Taxonomy" id="78921"/>
    <lineage>
        <taxon>Eukaryota</taxon>
        <taxon>Fungi</taxon>
        <taxon>Fungi incertae sedis</taxon>
        <taxon>Zoopagomycota</taxon>
        <taxon>Kickxellomycotina</taxon>
        <taxon>Dimargaritomycetes</taxon>
        <taxon>Dimargaritales</taxon>
        <taxon>Dimargaritaceae</taxon>
        <taxon>Tieghemiomyces</taxon>
    </lineage>
</organism>
<dbReference type="EMBL" id="JANBPT010000213">
    <property type="protein sequence ID" value="KAJ1925666.1"/>
    <property type="molecule type" value="Genomic_DNA"/>
</dbReference>
<sequence length="753" mass="81177">MDAATGSFPSLAKRQEDEEGKELYSSWALFLLLTLMVCSLMLSYFLQRRKIQVIHESVVSLLAGMLVGLFIRAANLYHIRDMVTFDHTYFFNMLLPPIILHCGYSLNKKDFFSLAIPIFAFAFVGTFISAMVTGLLAYFYSATGLEHVNLSFLECLMVGAILSSTDPVTVLAVFQQLKVDPKLYTIIFGESMLNDAVSIVLYESYKQFRGQTLHLGNMIQIIGLFFLVFTVSLLIGLLAGAFCALVLKLTQLHRFRHLEICFITMVAYNTYFISNGIQMSGIVSLLFCGIALKHYAFQNMSTGTQHTIHDMFHVLAQLSENFIFIYLGITLFTNLEAMYKPVFIIYMILVIIISRFVSVFPLSRLLNYVTVRFLGQREKCVSYEHQTMLFWAGLRGAVAFALAGDMPGHSGHVTRAMVLVVVVFSVVAFGGTIPTVVRLLNIPTGVEPEGGHPEDFERRPSAASAHLLPTGRRVTSRHRGDPASASRLTEDGYSDSEFSRTSTDDPYVVRYQPPVSRTASATQWGDYQLPANVPGSAVHTDGAGLATANDTSSPASLGLQLDTIPASTVAGHHSIARTASNPQRSGLLATGSSPCPIGPEEDLTRSRPASVANQLYGYRDPSSGSVPPHPPSPTASATAAAAALRGGASTHHAVAVPSVPSDGGDGKASQSEAGSTPQAWLQALDSKFIKPLLTRAPSPLSSTDPPATAGHPYATRSPQPAGHHGGASASSGSVGLHSESSRDRKSPSDGGAS</sequence>
<evidence type="ECO:0000313" key="13">
    <source>
        <dbReference type="EMBL" id="KAJ1925666.1"/>
    </source>
</evidence>
<dbReference type="GO" id="GO:0007035">
    <property type="term" value="P:vacuolar acidification"/>
    <property type="evidence" value="ECO:0007669"/>
    <property type="project" value="TreeGrafter"/>
</dbReference>
<feature type="domain" description="Cation/H+ exchanger transmembrane" evidence="12">
    <location>
        <begin position="40"/>
        <end position="438"/>
    </location>
</feature>
<keyword evidence="5" id="KW-0915">Sodium</keyword>
<comment type="subcellular location">
    <subcellularLocation>
        <location evidence="1">Membrane</location>
        <topology evidence="1">Multi-pass membrane protein</topology>
    </subcellularLocation>
</comment>
<reference evidence="13" key="1">
    <citation type="submission" date="2022-07" db="EMBL/GenBank/DDBJ databases">
        <title>Phylogenomic reconstructions and comparative analyses of Kickxellomycotina fungi.</title>
        <authorList>
            <person name="Reynolds N.K."/>
            <person name="Stajich J.E."/>
            <person name="Barry K."/>
            <person name="Grigoriev I.V."/>
            <person name="Crous P."/>
            <person name="Smith M.E."/>
        </authorList>
    </citation>
    <scope>NUCLEOTIDE SEQUENCE</scope>
    <source>
        <strain evidence="13">RSA 861</strain>
    </source>
</reference>
<keyword evidence="9" id="KW-0050">Antiport</keyword>
<dbReference type="PANTHER" id="PTHR10110">
    <property type="entry name" value="SODIUM/HYDROGEN EXCHANGER"/>
    <property type="match status" value="1"/>
</dbReference>
<dbReference type="NCBIfam" id="TIGR00840">
    <property type="entry name" value="b_cpa1"/>
    <property type="match status" value="1"/>
</dbReference>
<feature type="compositionally biased region" description="Low complexity" evidence="10">
    <location>
        <begin position="726"/>
        <end position="738"/>
    </location>
</feature>
<evidence type="ECO:0000256" key="2">
    <source>
        <dbReference type="ARBA" id="ARBA00022448"/>
    </source>
</evidence>
<dbReference type="InterPro" id="IPR006153">
    <property type="entry name" value="Cation/H_exchanger_TM"/>
</dbReference>
<evidence type="ECO:0000256" key="6">
    <source>
        <dbReference type="ARBA" id="ARBA00023065"/>
    </source>
</evidence>
<dbReference type="Proteomes" id="UP001150569">
    <property type="component" value="Unassembled WGS sequence"/>
</dbReference>
<feature type="transmembrane region" description="Helical" evidence="11">
    <location>
        <begin position="386"/>
        <end position="404"/>
    </location>
</feature>
<dbReference type="PANTHER" id="PTHR10110:SF187">
    <property type="entry name" value="SODIUM_HYDROGEN EXCHANGER"/>
    <property type="match status" value="1"/>
</dbReference>
<feature type="transmembrane region" description="Helical" evidence="11">
    <location>
        <begin position="344"/>
        <end position="366"/>
    </location>
</feature>
<feature type="transmembrane region" description="Helical" evidence="11">
    <location>
        <begin position="222"/>
        <end position="247"/>
    </location>
</feature>
<evidence type="ECO:0000256" key="9">
    <source>
        <dbReference type="RuleBase" id="RU003722"/>
    </source>
</evidence>
<keyword evidence="14" id="KW-1185">Reference proteome</keyword>
<accession>A0A9W8A7V6</accession>
<feature type="transmembrane region" description="Helical" evidence="11">
    <location>
        <begin position="58"/>
        <end position="77"/>
    </location>
</feature>
<feature type="compositionally biased region" description="Polar residues" evidence="10">
    <location>
        <begin position="668"/>
        <end position="677"/>
    </location>
</feature>
<feature type="region of interest" description="Disordered" evidence="10">
    <location>
        <begin position="465"/>
        <end position="509"/>
    </location>
</feature>
<evidence type="ECO:0000256" key="4">
    <source>
        <dbReference type="ARBA" id="ARBA00022989"/>
    </source>
</evidence>
<feature type="transmembrane region" description="Helical" evidence="11">
    <location>
        <begin position="312"/>
        <end position="332"/>
    </location>
</feature>
<comment type="caution">
    <text evidence="13">The sequence shown here is derived from an EMBL/GenBank/DDBJ whole genome shotgun (WGS) entry which is preliminary data.</text>
</comment>
<keyword evidence="6 9" id="KW-0406">Ion transport</keyword>
<dbReference type="GO" id="GO:0000329">
    <property type="term" value="C:fungal-type vacuole membrane"/>
    <property type="evidence" value="ECO:0007669"/>
    <property type="project" value="TreeGrafter"/>
</dbReference>
<dbReference type="Gene3D" id="6.10.140.1330">
    <property type="match status" value="1"/>
</dbReference>
<evidence type="ECO:0000256" key="8">
    <source>
        <dbReference type="ARBA" id="ARBA00023201"/>
    </source>
</evidence>
<keyword evidence="2 9" id="KW-0813">Transport</keyword>
<proteinExistence type="inferred from homology"/>
<feature type="transmembrane region" description="Helical" evidence="11">
    <location>
        <begin position="268"/>
        <end position="292"/>
    </location>
</feature>
<dbReference type="GO" id="GO:0005769">
    <property type="term" value="C:early endosome"/>
    <property type="evidence" value="ECO:0007669"/>
    <property type="project" value="TreeGrafter"/>
</dbReference>
<keyword evidence="4 11" id="KW-1133">Transmembrane helix</keyword>
<evidence type="ECO:0000256" key="5">
    <source>
        <dbReference type="ARBA" id="ARBA00023053"/>
    </source>
</evidence>
<evidence type="ECO:0000256" key="1">
    <source>
        <dbReference type="ARBA" id="ARBA00004141"/>
    </source>
</evidence>
<dbReference type="Pfam" id="PF00999">
    <property type="entry name" value="Na_H_Exchanger"/>
    <property type="match status" value="1"/>
</dbReference>
<feature type="transmembrane region" description="Helical" evidence="11">
    <location>
        <begin position="151"/>
        <end position="174"/>
    </location>
</feature>
<comment type="similarity">
    <text evidence="9">Belongs to the monovalent cation:proton antiporter 1 (CPA1) transporter (TC 2.A.36) family.</text>
</comment>
<feature type="transmembrane region" description="Helical" evidence="11">
    <location>
        <begin position="416"/>
        <end position="437"/>
    </location>
</feature>
<evidence type="ECO:0000259" key="12">
    <source>
        <dbReference type="Pfam" id="PF00999"/>
    </source>
</evidence>
<feature type="transmembrane region" description="Helical" evidence="11">
    <location>
        <begin position="27"/>
        <end position="46"/>
    </location>
</feature>
<evidence type="ECO:0000256" key="7">
    <source>
        <dbReference type="ARBA" id="ARBA00023136"/>
    </source>
</evidence>
<evidence type="ECO:0000313" key="14">
    <source>
        <dbReference type="Proteomes" id="UP001150569"/>
    </source>
</evidence>
<protein>
    <recommendedName>
        <fullName evidence="9">Sodium/hydrogen exchanger</fullName>
    </recommendedName>
</protein>
<keyword evidence="7 11" id="KW-0472">Membrane</keyword>
<dbReference type="GO" id="GO:0005770">
    <property type="term" value="C:late endosome"/>
    <property type="evidence" value="ECO:0007669"/>
    <property type="project" value="TreeGrafter"/>
</dbReference>
<name>A0A9W8A7V6_9FUNG</name>
<dbReference type="PRINTS" id="PR01084">
    <property type="entry name" value="NAHEXCHNGR"/>
</dbReference>